<feature type="transmembrane region" description="Helical" evidence="10">
    <location>
        <begin position="267"/>
        <end position="288"/>
    </location>
</feature>
<feature type="region of interest" description="Disordered" evidence="9">
    <location>
        <begin position="189"/>
        <end position="212"/>
    </location>
</feature>
<dbReference type="AlphaFoldDB" id="A0A7M7RFG1"/>
<evidence type="ECO:0000256" key="5">
    <source>
        <dbReference type="ARBA" id="ARBA00023065"/>
    </source>
</evidence>
<evidence type="ECO:0000313" key="12">
    <source>
        <dbReference type="EnsemblMetazoa" id="XP_798299"/>
    </source>
</evidence>
<organism evidence="12 13">
    <name type="scientific">Strongylocentrotus purpuratus</name>
    <name type="common">Purple sea urchin</name>
    <dbReference type="NCBI Taxonomy" id="7668"/>
    <lineage>
        <taxon>Eukaryota</taxon>
        <taxon>Metazoa</taxon>
        <taxon>Echinodermata</taxon>
        <taxon>Eleutherozoa</taxon>
        <taxon>Echinozoa</taxon>
        <taxon>Echinoidea</taxon>
        <taxon>Euechinoidea</taxon>
        <taxon>Echinacea</taxon>
        <taxon>Camarodonta</taxon>
        <taxon>Echinidea</taxon>
        <taxon>Strongylocentrotidae</taxon>
        <taxon>Strongylocentrotus</taxon>
    </lineage>
</organism>
<accession>A0A7M7RFG1</accession>
<evidence type="ECO:0000256" key="9">
    <source>
        <dbReference type="SAM" id="MobiDB-lite"/>
    </source>
</evidence>
<dbReference type="Pfam" id="PF07885">
    <property type="entry name" value="Ion_trans_2"/>
    <property type="match status" value="2"/>
</dbReference>
<protein>
    <recommendedName>
        <fullName evidence="11">Potassium channel domain-containing protein</fullName>
    </recommendedName>
</protein>
<dbReference type="OrthoDB" id="297496at2759"/>
<dbReference type="PANTHER" id="PTHR11003">
    <property type="entry name" value="POTASSIUM CHANNEL, SUBFAMILY K"/>
    <property type="match status" value="1"/>
</dbReference>
<keyword evidence="4 10" id="KW-1133">Transmembrane helix</keyword>
<dbReference type="Proteomes" id="UP000007110">
    <property type="component" value="Unassembled WGS sequence"/>
</dbReference>
<evidence type="ECO:0000256" key="1">
    <source>
        <dbReference type="ARBA" id="ARBA00004141"/>
    </source>
</evidence>
<feature type="transmembrane region" description="Helical" evidence="10">
    <location>
        <begin position="132"/>
        <end position="154"/>
    </location>
</feature>
<evidence type="ECO:0000256" key="2">
    <source>
        <dbReference type="ARBA" id="ARBA00022448"/>
    </source>
</evidence>
<feature type="transmembrane region" description="Helical" evidence="10">
    <location>
        <begin position="20"/>
        <end position="39"/>
    </location>
</feature>
<dbReference type="EnsemblMetazoa" id="XM_793206">
    <property type="protein sequence ID" value="XP_798299"/>
    <property type="gene ID" value="LOC593738"/>
</dbReference>
<evidence type="ECO:0000313" key="13">
    <source>
        <dbReference type="Proteomes" id="UP000007110"/>
    </source>
</evidence>
<reference evidence="13" key="1">
    <citation type="submission" date="2015-02" db="EMBL/GenBank/DDBJ databases">
        <title>Genome sequencing for Strongylocentrotus purpuratus.</title>
        <authorList>
            <person name="Murali S."/>
            <person name="Liu Y."/>
            <person name="Vee V."/>
            <person name="English A."/>
            <person name="Wang M."/>
            <person name="Skinner E."/>
            <person name="Han Y."/>
            <person name="Muzny D.M."/>
            <person name="Worley K.C."/>
            <person name="Gibbs R.A."/>
        </authorList>
    </citation>
    <scope>NUCLEOTIDE SEQUENCE</scope>
</reference>
<keyword evidence="6 10" id="KW-0472">Membrane</keyword>
<dbReference type="KEGG" id="spu:593738"/>
<evidence type="ECO:0000256" key="3">
    <source>
        <dbReference type="ARBA" id="ARBA00022692"/>
    </source>
</evidence>
<dbReference type="GO" id="GO:0022841">
    <property type="term" value="F:potassium ion leak channel activity"/>
    <property type="evidence" value="ECO:0000318"/>
    <property type="project" value="GO_Central"/>
</dbReference>
<evidence type="ECO:0000256" key="6">
    <source>
        <dbReference type="ARBA" id="ARBA00023136"/>
    </source>
</evidence>
<dbReference type="RefSeq" id="XP_798299.1">
    <property type="nucleotide sequence ID" value="XM_793206.5"/>
</dbReference>
<dbReference type="PANTHER" id="PTHR11003:SF345">
    <property type="entry name" value="TWIK FAMILY OF POTASSIUM CHANNELS PROTEIN 18"/>
    <property type="match status" value="1"/>
</dbReference>
<sequence>MTVNGKSCCRAVGRVVPRLILILAYIFYLLFGGLVFSMIEGPRYNQLVAEEASNVKMAKEMLIEAYGNNTNMDEVIVRLKTLVYAIEHPGEMESYHNKTVVLGEEWTFGNAMLFCMTTISTIGYGHLVPHTFVGTFLCIVYSSIGIPLTILLLADLGRLSAISIMKTFNKLAKKCCRCGKKRGLERRNSIRRRSQIPPEADGSGGMESDGENNRELDLTEVNISPDDEVHRSNGADNLHVDEPVVEVVNCGHEGEIDDDELLNDVPIFLPPIIFWSYIVFTAPGFGMIEGWSFPTSLYFLYISVTTIGFGDIVPRSSIGLVFAWTGLLVTSTCVALSYRKIIKVASWVVDFLDSLVSRERIRQRDARYSNIAI</sequence>
<evidence type="ECO:0000256" key="7">
    <source>
        <dbReference type="ARBA" id="ARBA00023303"/>
    </source>
</evidence>
<keyword evidence="2 8" id="KW-0813">Transport</keyword>
<dbReference type="InterPro" id="IPR013099">
    <property type="entry name" value="K_chnl_dom"/>
</dbReference>
<feature type="transmembrane region" description="Helical" evidence="10">
    <location>
        <begin position="106"/>
        <end position="125"/>
    </location>
</feature>
<evidence type="ECO:0000256" key="4">
    <source>
        <dbReference type="ARBA" id="ARBA00022989"/>
    </source>
</evidence>
<keyword evidence="3 8" id="KW-0812">Transmembrane</keyword>
<keyword evidence="13" id="KW-1185">Reference proteome</keyword>
<feature type="domain" description="Potassium channel" evidence="11">
    <location>
        <begin position="277"/>
        <end position="343"/>
    </location>
</feature>
<comment type="similarity">
    <text evidence="8">Belongs to the two pore domain potassium channel (TC 1.A.1.8) family.</text>
</comment>
<dbReference type="PRINTS" id="PR01333">
    <property type="entry name" value="2POREKCHANEL"/>
</dbReference>
<dbReference type="GeneID" id="593738"/>
<keyword evidence="5 8" id="KW-0406">Ion transport</keyword>
<dbReference type="OMA" id="FQGIWIN"/>
<evidence type="ECO:0000259" key="11">
    <source>
        <dbReference type="Pfam" id="PF07885"/>
    </source>
</evidence>
<evidence type="ECO:0000256" key="8">
    <source>
        <dbReference type="RuleBase" id="RU003857"/>
    </source>
</evidence>
<dbReference type="GO" id="GO:0005886">
    <property type="term" value="C:plasma membrane"/>
    <property type="evidence" value="ECO:0000318"/>
    <property type="project" value="GO_Central"/>
</dbReference>
<dbReference type="InterPro" id="IPR003280">
    <property type="entry name" value="2pore_dom_K_chnl"/>
</dbReference>
<name>A0A7M7RFG1_STRPU</name>
<dbReference type="InParanoid" id="A0A7M7RFG1"/>
<feature type="domain" description="Potassium channel" evidence="11">
    <location>
        <begin position="103"/>
        <end position="158"/>
    </location>
</feature>
<dbReference type="SUPFAM" id="SSF81324">
    <property type="entry name" value="Voltage-gated potassium channels"/>
    <property type="match status" value="2"/>
</dbReference>
<reference evidence="12" key="2">
    <citation type="submission" date="2021-01" db="UniProtKB">
        <authorList>
            <consortium name="EnsemblMetazoa"/>
        </authorList>
    </citation>
    <scope>IDENTIFICATION</scope>
</reference>
<dbReference type="GO" id="GO:0071805">
    <property type="term" value="P:potassium ion transmembrane transport"/>
    <property type="evidence" value="ECO:0000318"/>
    <property type="project" value="GO_Central"/>
</dbReference>
<dbReference type="GO" id="GO:0015271">
    <property type="term" value="F:outward rectifier potassium channel activity"/>
    <property type="evidence" value="ECO:0000318"/>
    <property type="project" value="GO_Central"/>
</dbReference>
<proteinExistence type="inferred from homology"/>
<comment type="subcellular location">
    <subcellularLocation>
        <location evidence="1">Membrane</location>
        <topology evidence="1">Multi-pass membrane protein</topology>
    </subcellularLocation>
</comment>
<keyword evidence="7 8" id="KW-0407">Ion channel</keyword>
<evidence type="ECO:0000256" key="10">
    <source>
        <dbReference type="SAM" id="Phobius"/>
    </source>
</evidence>
<dbReference type="Gene3D" id="1.10.287.70">
    <property type="match status" value="1"/>
</dbReference>
<feature type="transmembrane region" description="Helical" evidence="10">
    <location>
        <begin position="318"/>
        <end position="338"/>
    </location>
</feature>